<dbReference type="EMBL" id="BSYO01000019">
    <property type="protein sequence ID" value="GMH18519.1"/>
    <property type="molecule type" value="Genomic_DNA"/>
</dbReference>
<keyword evidence="3" id="KW-1185">Reference proteome</keyword>
<dbReference type="Proteomes" id="UP001279734">
    <property type="component" value="Unassembled WGS sequence"/>
</dbReference>
<feature type="region of interest" description="Disordered" evidence="1">
    <location>
        <begin position="35"/>
        <end position="83"/>
    </location>
</feature>
<accession>A0AAD3SWT6</accession>
<gene>
    <name evidence="2" type="ORF">Nepgr_020360</name>
</gene>
<evidence type="ECO:0000256" key="1">
    <source>
        <dbReference type="SAM" id="MobiDB-lite"/>
    </source>
</evidence>
<proteinExistence type="predicted"/>
<organism evidence="2 3">
    <name type="scientific">Nepenthes gracilis</name>
    <name type="common">Slender pitcher plant</name>
    <dbReference type="NCBI Taxonomy" id="150966"/>
    <lineage>
        <taxon>Eukaryota</taxon>
        <taxon>Viridiplantae</taxon>
        <taxon>Streptophyta</taxon>
        <taxon>Embryophyta</taxon>
        <taxon>Tracheophyta</taxon>
        <taxon>Spermatophyta</taxon>
        <taxon>Magnoliopsida</taxon>
        <taxon>eudicotyledons</taxon>
        <taxon>Gunneridae</taxon>
        <taxon>Pentapetalae</taxon>
        <taxon>Caryophyllales</taxon>
        <taxon>Nepenthaceae</taxon>
        <taxon>Nepenthes</taxon>
    </lineage>
</organism>
<name>A0AAD3SWT6_NEPGR</name>
<dbReference type="AlphaFoldDB" id="A0AAD3SWT6"/>
<reference evidence="2" key="1">
    <citation type="submission" date="2023-05" db="EMBL/GenBank/DDBJ databases">
        <title>Nepenthes gracilis genome sequencing.</title>
        <authorList>
            <person name="Fukushima K."/>
        </authorList>
    </citation>
    <scope>NUCLEOTIDE SEQUENCE</scope>
    <source>
        <strain evidence="2">SING2019-196</strain>
    </source>
</reference>
<protein>
    <submittedName>
        <fullName evidence="2">Uncharacterized protein</fullName>
    </submittedName>
</protein>
<comment type="caution">
    <text evidence="2">The sequence shown here is derived from an EMBL/GenBank/DDBJ whole genome shotgun (WGS) entry which is preliminary data.</text>
</comment>
<evidence type="ECO:0000313" key="2">
    <source>
        <dbReference type="EMBL" id="GMH18519.1"/>
    </source>
</evidence>
<evidence type="ECO:0000313" key="3">
    <source>
        <dbReference type="Proteomes" id="UP001279734"/>
    </source>
</evidence>
<sequence length="277" mass="29796">MELMNYARVCVELGADASMPSTMRIRSGNQAVLSNDSLYESDPDGQISPSEPLEVNRPICSAVDSDESMPPNESGHDSGQAGSTVYPDYDALDSSAVSRAFAAAFHLESRDQRKEDELFARQAINGCLIANATEVGGFAACEGAVFLWVSSCLLTLEVRKLLVYGDSAAGCADAHCYAVSLKGSAARLLFNSCRQFCICLMVRVGFLCSVRLQNFCGVENTSTLQQVLAMLFAVRYSGIVTVPVCCVDVDFTVNMCRLTVPLTQSFSVALLSLAPKF</sequence>